<protein>
    <submittedName>
        <fullName evidence="6">NAD(P)/FAD-dependent oxidoreductase</fullName>
        <ecNumber evidence="6">1.14.13.-</ecNumber>
    </submittedName>
</protein>
<comment type="cofactor">
    <cofactor evidence="1">
        <name>FAD</name>
        <dbReference type="ChEBI" id="CHEBI:57692"/>
    </cofactor>
</comment>
<dbReference type="Pfam" id="PF22780">
    <property type="entry name" value="HI0933_like_1st"/>
    <property type="match status" value="1"/>
</dbReference>
<accession>A0AAU7ZSL7</accession>
<feature type="domain" description="RsdA/BaiN/AoA(So)-like Rossmann fold-like" evidence="4">
    <location>
        <begin position="11"/>
        <end position="394"/>
    </location>
</feature>
<dbReference type="PANTHER" id="PTHR42887:SF2">
    <property type="entry name" value="OS12G0638800 PROTEIN"/>
    <property type="match status" value="1"/>
</dbReference>
<evidence type="ECO:0000256" key="3">
    <source>
        <dbReference type="ARBA" id="ARBA00022827"/>
    </source>
</evidence>
<dbReference type="Pfam" id="PF03486">
    <property type="entry name" value="HI0933_like"/>
    <property type="match status" value="1"/>
</dbReference>
<dbReference type="PRINTS" id="PR00411">
    <property type="entry name" value="PNDRDTASEI"/>
</dbReference>
<dbReference type="AlphaFoldDB" id="A0AAU7ZSL7"/>
<keyword evidence="6" id="KW-0560">Oxidoreductase</keyword>
<dbReference type="Gene3D" id="1.10.8.260">
    <property type="entry name" value="HI0933 insert domain-like"/>
    <property type="match status" value="1"/>
</dbReference>
<evidence type="ECO:0000256" key="2">
    <source>
        <dbReference type="ARBA" id="ARBA00022630"/>
    </source>
</evidence>
<reference evidence="6" key="2">
    <citation type="journal article" date="2024" name="Environ. Microbiol.">
        <title>Genome analysis and description of Tunturibacter gen. nov. expands the diversity of Terriglobia in tundra soils.</title>
        <authorList>
            <person name="Messyasz A."/>
            <person name="Mannisto M.K."/>
            <person name="Kerkhof L.J."/>
            <person name="Haggblom M.M."/>
        </authorList>
    </citation>
    <scope>NUCLEOTIDE SEQUENCE</scope>
    <source>
        <strain evidence="6">X5P6</strain>
    </source>
</reference>
<dbReference type="SUPFAM" id="SSF51905">
    <property type="entry name" value="FAD/NAD(P)-binding domain"/>
    <property type="match status" value="1"/>
</dbReference>
<gene>
    <name evidence="6" type="ORF">RBB77_03255</name>
</gene>
<proteinExistence type="predicted"/>
<dbReference type="PRINTS" id="PR00368">
    <property type="entry name" value="FADPNR"/>
</dbReference>
<organism evidence="6">
    <name type="scientific">Tunturiibacter psychrotolerans</name>
    <dbReference type="NCBI Taxonomy" id="3069686"/>
    <lineage>
        <taxon>Bacteria</taxon>
        <taxon>Pseudomonadati</taxon>
        <taxon>Acidobacteriota</taxon>
        <taxon>Terriglobia</taxon>
        <taxon>Terriglobales</taxon>
        <taxon>Acidobacteriaceae</taxon>
        <taxon>Tunturiibacter</taxon>
    </lineage>
</organism>
<name>A0AAU7ZSL7_9BACT</name>
<dbReference type="InterPro" id="IPR036188">
    <property type="entry name" value="FAD/NAD-bd_sf"/>
</dbReference>
<keyword evidence="2" id="KW-0285">Flavoprotein</keyword>
<dbReference type="InterPro" id="IPR057661">
    <property type="entry name" value="RsdA/BaiN/AoA(So)_Rossmann"/>
</dbReference>
<dbReference type="InterPro" id="IPR023166">
    <property type="entry name" value="BaiN-like_dom_sf"/>
</dbReference>
<dbReference type="KEGG" id="tpsc:RBB77_03255"/>
<dbReference type="EMBL" id="CP132942">
    <property type="protein sequence ID" value="XCB33922.1"/>
    <property type="molecule type" value="Genomic_DNA"/>
</dbReference>
<evidence type="ECO:0000256" key="1">
    <source>
        <dbReference type="ARBA" id="ARBA00001974"/>
    </source>
</evidence>
<dbReference type="RefSeq" id="WP_353064766.1">
    <property type="nucleotide sequence ID" value="NZ_CP132942.1"/>
</dbReference>
<feature type="domain" description="RsdA/BaiN/AoA(So)-like insert" evidence="5">
    <location>
        <begin position="193"/>
        <end position="342"/>
    </location>
</feature>
<dbReference type="PANTHER" id="PTHR42887">
    <property type="entry name" value="OS12G0638800 PROTEIN"/>
    <property type="match status" value="1"/>
</dbReference>
<dbReference type="Gene3D" id="2.40.30.10">
    <property type="entry name" value="Translation factors"/>
    <property type="match status" value="1"/>
</dbReference>
<dbReference type="InterPro" id="IPR055178">
    <property type="entry name" value="RsdA/BaiN/AoA(So)-like_dom"/>
</dbReference>
<evidence type="ECO:0000313" key="6">
    <source>
        <dbReference type="EMBL" id="XCB33922.1"/>
    </source>
</evidence>
<dbReference type="SUPFAM" id="SSF160996">
    <property type="entry name" value="HI0933 insert domain-like"/>
    <property type="match status" value="1"/>
</dbReference>
<dbReference type="GO" id="GO:0016491">
    <property type="term" value="F:oxidoreductase activity"/>
    <property type="evidence" value="ECO:0007669"/>
    <property type="project" value="UniProtKB-KW"/>
</dbReference>
<dbReference type="NCBIfam" id="TIGR00275">
    <property type="entry name" value="aminoacetone oxidase family FAD-binding enzyme"/>
    <property type="match status" value="1"/>
</dbReference>
<evidence type="ECO:0000259" key="5">
    <source>
        <dbReference type="Pfam" id="PF22780"/>
    </source>
</evidence>
<keyword evidence="3" id="KW-0274">FAD</keyword>
<sequence>MTNKSHVQKVDVVVLGAGAAGMMCAIEAGKRGRRVVLVDHAERVGKKILISGGGRCNFTNINCRAENFLSENPHFAKSALARFTPSDIIALVDKHGIRYHEKTLGQLFCDRSAHDITAMLERECAEANVRTVVGANIISVTRSEQFQVHTPDTVFQSESVAVATGGLSIPKMGATGLGYTLAEQFGLRIVECRPGLVSLALNAKDREQWCDLAGVSAEVVAAAGARRQRGSFREKMLVTHRGLSGPAILQASSYWHPGETVSLDLAPDAQVMAPLLLRNARRDAAAAINAIRAVLPARMAERWISNHPPDDWTNASLTMMEQQLHAWQVTPAGTEGYAKAEVTVGGVDTAELDAKTMQSRKVAGLYFIGEVVDVTGWLGGYNFQWAWASGVSAGLSA</sequence>
<dbReference type="InterPro" id="IPR004792">
    <property type="entry name" value="BaiN-like"/>
</dbReference>
<dbReference type="Gene3D" id="3.50.50.60">
    <property type="entry name" value="FAD/NAD(P)-binding domain"/>
    <property type="match status" value="1"/>
</dbReference>
<dbReference type="EC" id="1.14.13.-" evidence="6"/>
<reference evidence="6" key="1">
    <citation type="submission" date="2023-08" db="EMBL/GenBank/DDBJ databases">
        <authorList>
            <person name="Messyasz A."/>
            <person name="Mannisto M.K."/>
            <person name="Kerkhof L.J."/>
            <person name="Haggblom M."/>
        </authorList>
    </citation>
    <scope>NUCLEOTIDE SEQUENCE</scope>
    <source>
        <strain evidence="6">X5P6</strain>
    </source>
</reference>
<evidence type="ECO:0000259" key="4">
    <source>
        <dbReference type="Pfam" id="PF03486"/>
    </source>
</evidence>